<comment type="caution">
    <text evidence="2">The sequence shown here is derived from an EMBL/GenBank/DDBJ whole genome shotgun (WGS) entry which is preliminary data.</text>
</comment>
<protein>
    <recommendedName>
        <fullName evidence="4">Nicotinate-nucleotide adenylyltransferase</fullName>
    </recommendedName>
</protein>
<sequence length="168" mass="19413">MKKILFGLLVVGLTTQAFSQVIKTEELSEVVVMATNYKYLSDVDSKEAPVDAKLLERMVASFDVKDSEFYQDEYDLYNVTFFIPDGKILAAYDKDGKVLRTVEKFKDINVPEVVRNSVYKRFPGWMISKDVYLVNYHQEKGANRRYKLKLVNGDKTLRVKTDEDGNFL</sequence>
<evidence type="ECO:0000256" key="1">
    <source>
        <dbReference type="SAM" id="SignalP"/>
    </source>
</evidence>
<dbReference type="Proteomes" id="UP000590442">
    <property type="component" value="Unassembled WGS sequence"/>
</dbReference>
<name>A0A846QT52_9FLAO</name>
<keyword evidence="1" id="KW-0732">Signal</keyword>
<dbReference type="AlphaFoldDB" id="A0A846QT52"/>
<dbReference type="SUPFAM" id="SSF160574">
    <property type="entry name" value="BT0923-like"/>
    <property type="match status" value="1"/>
</dbReference>
<evidence type="ECO:0000313" key="3">
    <source>
        <dbReference type="Proteomes" id="UP000590442"/>
    </source>
</evidence>
<feature type="chain" id="PRO_5032988782" description="Nicotinate-nucleotide adenylyltransferase" evidence="1">
    <location>
        <begin position="20"/>
        <end position="168"/>
    </location>
</feature>
<gene>
    <name evidence="2" type="ORF">GGR42_000859</name>
</gene>
<organism evidence="2 3">
    <name type="scientific">Saonia flava</name>
    <dbReference type="NCBI Taxonomy" id="523696"/>
    <lineage>
        <taxon>Bacteria</taxon>
        <taxon>Pseudomonadati</taxon>
        <taxon>Bacteroidota</taxon>
        <taxon>Flavobacteriia</taxon>
        <taxon>Flavobacteriales</taxon>
        <taxon>Flavobacteriaceae</taxon>
        <taxon>Saonia</taxon>
    </lineage>
</organism>
<dbReference type="RefSeq" id="WP_167961178.1">
    <property type="nucleotide sequence ID" value="NZ_JAATJJ010000001.1"/>
</dbReference>
<feature type="signal peptide" evidence="1">
    <location>
        <begin position="1"/>
        <end position="19"/>
    </location>
</feature>
<reference evidence="2 3" key="1">
    <citation type="submission" date="2020-03" db="EMBL/GenBank/DDBJ databases">
        <title>Genomic Encyclopedia of Type Strains, Phase IV (KMG-IV): sequencing the most valuable type-strain genomes for metagenomic binning, comparative biology and taxonomic classification.</title>
        <authorList>
            <person name="Goeker M."/>
        </authorList>
    </citation>
    <scope>NUCLEOTIDE SEQUENCE [LARGE SCALE GENOMIC DNA]</scope>
    <source>
        <strain evidence="2 3">DSM 29762</strain>
    </source>
</reference>
<dbReference type="EMBL" id="JAATJJ010000001">
    <property type="protein sequence ID" value="NJB70397.1"/>
    <property type="molecule type" value="Genomic_DNA"/>
</dbReference>
<keyword evidence="3" id="KW-1185">Reference proteome</keyword>
<proteinExistence type="predicted"/>
<evidence type="ECO:0000313" key="2">
    <source>
        <dbReference type="EMBL" id="NJB70397.1"/>
    </source>
</evidence>
<accession>A0A846QT52</accession>
<evidence type="ECO:0008006" key="4">
    <source>
        <dbReference type="Google" id="ProtNLM"/>
    </source>
</evidence>